<dbReference type="SUPFAM" id="SSF48113">
    <property type="entry name" value="Heme-dependent peroxidases"/>
    <property type="match status" value="1"/>
</dbReference>
<reference evidence="3 4" key="1">
    <citation type="submission" date="2024-07" db="EMBL/GenBank/DDBJ databases">
        <title>Section-level genome sequencing and comparative genomics of Aspergillus sections Usti and Cavernicolus.</title>
        <authorList>
            <consortium name="Lawrence Berkeley National Laboratory"/>
            <person name="Nybo J.L."/>
            <person name="Vesth T.C."/>
            <person name="Theobald S."/>
            <person name="Frisvad J.C."/>
            <person name="Larsen T.O."/>
            <person name="Kjaerboelling I."/>
            <person name="Rothschild-Mancinelli K."/>
            <person name="Lyhne E.K."/>
            <person name="Kogle M.E."/>
            <person name="Barry K."/>
            <person name="Clum A."/>
            <person name="Na H."/>
            <person name="Ledsgaard L."/>
            <person name="Lin J."/>
            <person name="Lipzen A."/>
            <person name="Kuo A."/>
            <person name="Riley R."/>
            <person name="Mondo S."/>
            <person name="Labutti K."/>
            <person name="Haridas S."/>
            <person name="Pangalinan J."/>
            <person name="Salamov A.A."/>
            <person name="Simmons B.A."/>
            <person name="Magnuson J.K."/>
            <person name="Chen J."/>
            <person name="Drula E."/>
            <person name="Henrissat B."/>
            <person name="Wiebenga A."/>
            <person name="Lubbers R.J."/>
            <person name="Gomes A.C."/>
            <person name="Makela M.R."/>
            <person name="Stajich J."/>
            <person name="Grigoriev I.V."/>
            <person name="Mortensen U.H."/>
            <person name="De Vries R.P."/>
            <person name="Baker S.E."/>
            <person name="Andersen M.R."/>
        </authorList>
    </citation>
    <scope>NUCLEOTIDE SEQUENCE [LARGE SCALE GENOMIC DNA]</scope>
    <source>
        <strain evidence="3 4">CBS 123904</strain>
    </source>
</reference>
<feature type="domain" description="T6SS Phospholipase effector Tle1-like catalytic" evidence="2">
    <location>
        <begin position="306"/>
        <end position="576"/>
    </location>
</feature>
<proteinExistence type="predicted"/>
<dbReference type="EMBL" id="JBFXLU010000087">
    <property type="protein sequence ID" value="KAL2843734.1"/>
    <property type="molecule type" value="Genomic_DNA"/>
</dbReference>
<protein>
    <recommendedName>
        <fullName evidence="2">T6SS Phospholipase effector Tle1-like catalytic domain-containing protein</fullName>
    </recommendedName>
</protein>
<dbReference type="Pfam" id="PF09994">
    <property type="entry name" value="T6SS_Tle1-like_cat"/>
    <property type="match status" value="1"/>
</dbReference>
<accession>A0ABR4JVW8</accession>
<dbReference type="InterPro" id="IPR037120">
    <property type="entry name" value="Haem_peroxidase_sf_animal"/>
</dbReference>
<dbReference type="Pfam" id="PF03098">
    <property type="entry name" value="An_peroxidase"/>
    <property type="match status" value="1"/>
</dbReference>
<feature type="compositionally biased region" description="Basic and acidic residues" evidence="1">
    <location>
        <begin position="641"/>
        <end position="650"/>
    </location>
</feature>
<evidence type="ECO:0000313" key="4">
    <source>
        <dbReference type="Proteomes" id="UP001610446"/>
    </source>
</evidence>
<dbReference type="InterPro" id="IPR010255">
    <property type="entry name" value="Haem_peroxidase_sf"/>
</dbReference>
<sequence>MKRINEDGRLSPRPWLSEEDAKKEVDTKLFNTARLYASGRMGIRDKAPESSWVLDPRKSFPSIFDKNSDIPVGTGNQASVEFNLIYRWHPTISARDAEWSRAESQELFPGEEVGEIQLKDFFRKLPMWKAVTRAVKAESRTFGGLSRDSSGYFETDALAKLIAESKPNITHVTSQGSFGAHQVPEVLKPVVILGTIQAREWYVGTLNELRRYMGLKSHESFEDINPRPETQAAMQALYKEPDFVEMYPGLLFECAKDSVYPGSGLCAGSTMTRAIMSDAVALVRGDRFYTRGPMASAIKRQLASYKRIILCADGTWVASDRGDNSVPSNVARLARAIATSGLDNEGKIVKQIVSYNAGIGSGDLPLQRAFSGAFGWGLEAEVSQIYDFISNNYDPGDELFFFGWSRGAFTVRSVAGLVSDVGVLSARQMSHFPELWAKYREHNVGGTFRKTKWYEERQTQWGLSDATVKVVGVWDTVGALGIPEWQSVQKFRFWGVPINNKYKFHNTNVSERIDYAFQALALDEKRATFPPTLWHASVEGGPREKLEQCWFPGVHGTIGGTAPGEIGINTFAWMADNLSGMMTFERDSIDDLVAKHNEAVSSVARAWGCGPIVGNFSGLRNWLVWRPLGKKDRTPGNYESPESREDRTPESPEQPRTWTNETFHPMVRVRKEALADRYKPGSLDGFTWQQRDADNGRWYWVKDGTEVPEYQAEGDKSMTIAYKQGDDVNYDTQGPMSDLLRPRDTLQQPDNAG</sequence>
<dbReference type="Gene3D" id="1.10.640.10">
    <property type="entry name" value="Haem peroxidase domain superfamily, animal type"/>
    <property type="match status" value="1"/>
</dbReference>
<gene>
    <name evidence="3" type="ORF">BJY01DRAFT_248509</name>
</gene>
<name>A0ABR4JVW8_9EURO</name>
<evidence type="ECO:0000256" key="1">
    <source>
        <dbReference type="SAM" id="MobiDB-lite"/>
    </source>
</evidence>
<organism evidence="3 4">
    <name type="scientific">Aspergillus pseudoustus</name>
    <dbReference type="NCBI Taxonomy" id="1810923"/>
    <lineage>
        <taxon>Eukaryota</taxon>
        <taxon>Fungi</taxon>
        <taxon>Dikarya</taxon>
        <taxon>Ascomycota</taxon>
        <taxon>Pezizomycotina</taxon>
        <taxon>Eurotiomycetes</taxon>
        <taxon>Eurotiomycetidae</taxon>
        <taxon>Eurotiales</taxon>
        <taxon>Aspergillaceae</taxon>
        <taxon>Aspergillus</taxon>
        <taxon>Aspergillus subgen. Nidulantes</taxon>
    </lineage>
</organism>
<feature type="region of interest" description="Disordered" evidence="1">
    <location>
        <begin position="633"/>
        <end position="658"/>
    </location>
</feature>
<evidence type="ECO:0000313" key="3">
    <source>
        <dbReference type="EMBL" id="KAL2843734.1"/>
    </source>
</evidence>
<feature type="region of interest" description="Disordered" evidence="1">
    <location>
        <begin position="724"/>
        <end position="753"/>
    </location>
</feature>
<dbReference type="Proteomes" id="UP001610446">
    <property type="component" value="Unassembled WGS sequence"/>
</dbReference>
<dbReference type="PANTHER" id="PTHR33840">
    <property type="match status" value="1"/>
</dbReference>
<dbReference type="InterPro" id="IPR019791">
    <property type="entry name" value="Haem_peroxidase_animal"/>
</dbReference>
<dbReference type="PANTHER" id="PTHR33840:SF1">
    <property type="entry name" value="TLE1 PHOSPHOLIPASE DOMAIN-CONTAINING PROTEIN"/>
    <property type="match status" value="1"/>
</dbReference>
<comment type="caution">
    <text evidence="3">The sequence shown here is derived from an EMBL/GenBank/DDBJ whole genome shotgun (WGS) entry which is preliminary data.</text>
</comment>
<keyword evidence="4" id="KW-1185">Reference proteome</keyword>
<evidence type="ECO:0000259" key="2">
    <source>
        <dbReference type="Pfam" id="PF09994"/>
    </source>
</evidence>
<dbReference type="InterPro" id="IPR018712">
    <property type="entry name" value="Tle1-like_cat"/>
</dbReference>